<organism evidence="1 2">
    <name type="scientific">Kordiimonas pumila</name>
    <dbReference type="NCBI Taxonomy" id="2161677"/>
    <lineage>
        <taxon>Bacteria</taxon>
        <taxon>Pseudomonadati</taxon>
        <taxon>Pseudomonadota</taxon>
        <taxon>Alphaproteobacteria</taxon>
        <taxon>Kordiimonadales</taxon>
        <taxon>Kordiimonadaceae</taxon>
        <taxon>Kordiimonas</taxon>
    </lineage>
</organism>
<dbReference type="EMBL" id="JBHRSL010000010">
    <property type="protein sequence ID" value="MFC3052711.1"/>
    <property type="molecule type" value="Genomic_DNA"/>
</dbReference>
<comment type="caution">
    <text evidence="1">The sequence shown here is derived from an EMBL/GenBank/DDBJ whole genome shotgun (WGS) entry which is preliminary data.</text>
</comment>
<evidence type="ECO:0000313" key="1">
    <source>
        <dbReference type="EMBL" id="MFC3052711.1"/>
    </source>
</evidence>
<dbReference type="Proteomes" id="UP001595444">
    <property type="component" value="Unassembled WGS sequence"/>
</dbReference>
<evidence type="ECO:0000313" key="2">
    <source>
        <dbReference type="Proteomes" id="UP001595444"/>
    </source>
</evidence>
<name>A0ABV7D6Z9_9PROT</name>
<dbReference type="RefSeq" id="WP_194213637.1">
    <property type="nucleotide sequence ID" value="NZ_CP061205.1"/>
</dbReference>
<protein>
    <submittedName>
        <fullName evidence="1">DUF1192 domain-containing protein</fullName>
    </submittedName>
</protein>
<proteinExistence type="predicted"/>
<reference evidence="2" key="1">
    <citation type="journal article" date="2019" name="Int. J. Syst. Evol. Microbiol.">
        <title>The Global Catalogue of Microorganisms (GCM) 10K type strain sequencing project: providing services to taxonomists for standard genome sequencing and annotation.</title>
        <authorList>
            <consortium name="The Broad Institute Genomics Platform"/>
            <consortium name="The Broad Institute Genome Sequencing Center for Infectious Disease"/>
            <person name="Wu L."/>
            <person name="Ma J."/>
        </authorList>
    </citation>
    <scope>NUCLEOTIDE SEQUENCE [LARGE SCALE GENOMIC DNA]</scope>
    <source>
        <strain evidence="2">KCTC 62164</strain>
    </source>
</reference>
<gene>
    <name evidence="1" type="ORF">ACFOKA_12425</name>
</gene>
<dbReference type="Pfam" id="PF06698">
    <property type="entry name" value="DUF1192"/>
    <property type="match status" value="1"/>
</dbReference>
<sequence>MNFDDLPIKKDTPINMVEKEDLSTYSENELSERTARLKAEILRTEQEIKAKQSSKSAAEAFFKS</sequence>
<keyword evidence="2" id="KW-1185">Reference proteome</keyword>
<accession>A0ABV7D6Z9</accession>
<dbReference type="InterPro" id="IPR009579">
    <property type="entry name" value="DUF1192"/>
</dbReference>